<accession>A0A1H8PB19</accession>
<dbReference type="Proteomes" id="UP000183898">
    <property type="component" value="Unassembled WGS sequence"/>
</dbReference>
<organism evidence="1 2">
    <name type="scientific">Nitrosospira multiformis</name>
    <dbReference type="NCBI Taxonomy" id="1231"/>
    <lineage>
        <taxon>Bacteria</taxon>
        <taxon>Pseudomonadati</taxon>
        <taxon>Pseudomonadota</taxon>
        <taxon>Betaproteobacteria</taxon>
        <taxon>Nitrosomonadales</taxon>
        <taxon>Nitrosomonadaceae</taxon>
        <taxon>Nitrosospira</taxon>
    </lineage>
</organism>
<sequence length="74" mass="8785">MDVFYYWKEFEENVKKDMLGRFVSSREQLQKLEGRDPDYIWAFIIPKGFGGQRGKSDCKLKLLARLKWSDTPPP</sequence>
<protein>
    <submittedName>
        <fullName evidence="1">Uncharacterized protein</fullName>
    </submittedName>
</protein>
<dbReference type="AlphaFoldDB" id="A0A1H8PB19"/>
<dbReference type="EMBL" id="FOCT01000019">
    <property type="protein sequence ID" value="SEO38733.1"/>
    <property type="molecule type" value="Genomic_DNA"/>
</dbReference>
<evidence type="ECO:0000313" key="2">
    <source>
        <dbReference type="Proteomes" id="UP000183898"/>
    </source>
</evidence>
<reference evidence="1 2" key="1">
    <citation type="submission" date="2016-10" db="EMBL/GenBank/DDBJ databases">
        <authorList>
            <person name="de Groot N.N."/>
        </authorList>
    </citation>
    <scope>NUCLEOTIDE SEQUENCE [LARGE SCALE GENOMIC DNA]</scope>
    <source>
        <strain evidence="1 2">Nl18</strain>
    </source>
</reference>
<gene>
    <name evidence="1" type="ORF">SAMN05216404_11965</name>
</gene>
<name>A0A1H8PB19_9PROT</name>
<proteinExistence type="predicted"/>
<evidence type="ECO:0000313" key="1">
    <source>
        <dbReference type="EMBL" id="SEO38733.1"/>
    </source>
</evidence>